<dbReference type="Bgee" id="ENSMUSG00000059114">
    <property type="expression patterns" value="Expressed in spermatid and 6 other cell types or tissues"/>
</dbReference>
<feature type="compositionally biased region" description="Acidic residues" evidence="1">
    <location>
        <begin position="1"/>
        <end position="10"/>
    </location>
</feature>
<dbReference type="Ensembl" id="ENSMUST00000222180.2">
    <property type="protein sequence ID" value="ENSMUSP00000152776.2"/>
    <property type="gene ID" value="ENSMUSG00000059114.9"/>
</dbReference>
<dbReference type="VEuPathDB" id="HostDB:ENSMUSG00000059114"/>
<evidence type="ECO:0000256" key="1">
    <source>
        <dbReference type="SAM" id="MobiDB-lite"/>
    </source>
</evidence>
<sequence>MDDDDNEPVESETKDEAEAELTPQDSDVTLYCEAEVLPSVEKEKSAREDSETDLEIEDTEKFFNIGQKELYLEACKLVGVVPASYFIRNMEESCVNLNHHVQHYGPQTGAGRQLHPGRGHHESDGDAARELLPAGAERV</sequence>
<evidence type="ECO:0000313" key="2">
    <source>
        <dbReference type="Ensembl" id="ENSMUSP00000152776.2"/>
    </source>
</evidence>
<reference evidence="2 4" key="1">
    <citation type="journal article" date="2009" name="PLoS Biol.">
        <title>Lineage-specific biology revealed by a finished genome assembly of the mouse.</title>
        <authorList>
            <consortium name="Mouse Genome Sequencing Consortium"/>
            <person name="Church D.M."/>
            <person name="Goodstadt L."/>
            <person name="Hillier L.W."/>
            <person name="Zody M.C."/>
            <person name="Goldstein S."/>
            <person name="She X."/>
            <person name="Bult C.J."/>
            <person name="Agarwala R."/>
            <person name="Cherry J.L."/>
            <person name="DiCuccio M."/>
            <person name="Hlavina W."/>
            <person name="Kapustin Y."/>
            <person name="Meric P."/>
            <person name="Maglott D."/>
            <person name="Birtle Z."/>
            <person name="Marques A.C."/>
            <person name="Graves T."/>
            <person name="Zhou S."/>
            <person name="Teague B."/>
            <person name="Potamousis K."/>
            <person name="Churas C."/>
            <person name="Place M."/>
            <person name="Herschleb J."/>
            <person name="Runnheim R."/>
            <person name="Forrest D."/>
            <person name="Amos-Landgraf J."/>
            <person name="Schwartz D.C."/>
            <person name="Cheng Z."/>
            <person name="Lindblad-Toh K."/>
            <person name="Eichler E.E."/>
            <person name="Ponting C.P."/>
        </authorList>
    </citation>
    <scope>NUCLEOTIDE SEQUENCE [LARGE SCALE GENOMIC DNA]</scope>
    <source>
        <strain evidence="2 4">C57BL/6J</strain>
    </source>
</reference>
<keyword evidence="4" id="KW-1185">Reference proteome</keyword>
<reference evidence="2" key="4">
    <citation type="submission" date="2025-09" db="UniProtKB">
        <authorList>
            <consortium name="Ensembl"/>
        </authorList>
    </citation>
    <scope>IDENTIFICATION</scope>
    <source>
        <strain evidence="2">C57BL/6J</strain>
    </source>
</reference>
<dbReference type="GeneTree" id="ENSGT00940000154297"/>
<evidence type="ECO:0000313" key="3">
    <source>
        <dbReference type="MGI" id="MGI:3646959"/>
    </source>
</evidence>
<dbReference type="Antibodypedia" id="25952">
    <property type="antibodies" value="25 antibodies from 12 providers"/>
</dbReference>
<name>A0A1Y7VM32_MOUSE</name>
<dbReference type="Proteomes" id="UP000000589">
    <property type="component" value="Chromosome 12"/>
</dbReference>
<protein>
    <submittedName>
        <fullName evidence="2">Leucine rich repeat containing 74A</fullName>
    </submittedName>
</protein>
<dbReference type="AlphaFoldDB" id="A0A1Y7VM32"/>
<dbReference type="AGR" id="MGI:3646959"/>
<feature type="region of interest" description="Disordered" evidence="1">
    <location>
        <begin position="107"/>
        <end position="126"/>
    </location>
</feature>
<feature type="region of interest" description="Disordered" evidence="1">
    <location>
        <begin position="1"/>
        <end position="28"/>
    </location>
</feature>
<accession>A0A1Y7VM32</accession>
<organism evidence="2 4">
    <name type="scientific">Mus musculus</name>
    <name type="common">Mouse</name>
    <dbReference type="NCBI Taxonomy" id="10090"/>
    <lineage>
        <taxon>Eukaryota</taxon>
        <taxon>Metazoa</taxon>
        <taxon>Chordata</taxon>
        <taxon>Craniata</taxon>
        <taxon>Vertebrata</taxon>
        <taxon>Euteleostomi</taxon>
        <taxon>Mammalia</taxon>
        <taxon>Eutheria</taxon>
        <taxon>Euarchontoglires</taxon>
        <taxon>Glires</taxon>
        <taxon>Rodentia</taxon>
        <taxon>Myomorpha</taxon>
        <taxon>Muroidea</taxon>
        <taxon>Muridae</taxon>
        <taxon>Murinae</taxon>
        <taxon>Mus</taxon>
        <taxon>Mus</taxon>
    </lineage>
</organism>
<proteinExistence type="evidence at protein level"/>
<reference evidence="2 4" key="2">
    <citation type="journal article" date="2011" name="PLoS Biol.">
        <title>Modernizing reference genome assemblies.</title>
        <authorList>
            <person name="Church D.M."/>
            <person name="Schneider V.A."/>
            <person name="Graves T."/>
            <person name="Auger K."/>
            <person name="Cunningham F."/>
            <person name="Bouk N."/>
            <person name="Chen H.C."/>
            <person name="Agarwala R."/>
            <person name="McLaren W.M."/>
            <person name="Ritchie G.R."/>
            <person name="Albracht D."/>
            <person name="Kremitzki M."/>
            <person name="Rock S."/>
            <person name="Kotkiewicz H."/>
            <person name="Kremitzki C."/>
            <person name="Wollam A."/>
            <person name="Trani L."/>
            <person name="Fulton L."/>
            <person name="Fulton R."/>
            <person name="Matthews L."/>
            <person name="Whitehead S."/>
            <person name="Chow W."/>
            <person name="Torrance J."/>
            <person name="Dunn M."/>
            <person name="Harden G."/>
            <person name="Threadgold G."/>
            <person name="Wood J."/>
            <person name="Collins J."/>
            <person name="Heath P."/>
            <person name="Griffiths G."/>
            <person name="Pelan S."/>
            <person name="Grafham D."/>
            <person name="Eichler E.E."/>
            <person name="Weinstock G."/>
            <person name="Mardis E.R."/>
            <person name="Wilson R.K."/>
            <person name="Howe K."/>
            <person name="Flicek P."/>
            <person name="Hubbard T."/>
        </authorList>
    </citation>
    <scope>NUCLEOTIDE SEQUENCE [LARGE SCALE GENOMIC DNA]</scope>
    <source>
        <strain evidence="2 4">C57BL/6J</strain>
    </source>
</reference>
<evidence type="ECO:0007829" key="5">
    <source>
        <dbReference type="ProteomicsDB" id="A0A1Y7VM32"/>
    </source>
</evidence>
<dbReference type="MGI" id="MGI:3646959">
    <property type="gene designation" value="Lrrc74a"/>
</dbReference>
<keyword evidence="5" id="KW-1267">Proteomics identification</keyword>
<dbReference type="ProteomicsDB" id="322201"/>
<dbReference type="ExpressionAtlas" id="A0A1Y7VM32">
    <property type="expression patterns" value="baseline and differential"/>
</dbReference>
<reference evidence="2" key="3">
    <citation type="submission" date="2025-08" db="UniProtKB">
        <authorList>
            <consortium name="Ensembl"/>
        </authorList>
    </citation>
    <scope>IDENTIFICATION</scope>
    <source>
        <strain evidence="2">C57BL/6J</strain>
    </source>
</reference>
<gene>
    <name evidence="2 3" type="primary">Lrrc74a</name>
</gene>
<evidence type="ECO:0000313" key="4">
    <source>
        <dbReference type="Proteomes" id="UP000000589"/>
    </source>
</evidence>